<dbReference type="InterPro" id="IPR037029">
    <property type="entry name" value="Alliinase_N_sf"/>
</dbReference>
<keyword evidence="7" id="KW-1185">Reference proteome</keyword>
<evidence type="ECO:0000256" key="3">
    <source>
        <dbReference type="ARBA" id="ARBA00022576"/>
    </source>
</evidence>
<dbReference type="GO" id="GO:0006520">
    <property type="term" value="P:amino acid metabolic process"/>
    <property type="evidence" value="ECO:0000318"/>
    <property type="project" value="GO_Central"/>
</dbReference>
<comment type="similarity">
    <text evidence="2">Belongs to the alliinase family.</text>
</comment>
<dbReference type="Pfam" id="PF04864">
    <property type="entry name" value="Alliinase_C"/>
    <property type="match status" value="1"/>
</dbReference>
<evidence type="ECO:0000259" key="5">
    <source>
        <dbReference type="Pfam" id="PF04864"/>
    </source>
</evidence>
<evidence type="ECO:0000256" key="1">
    <source>
        <dbReference type="ARBA" id="ARBA00001933"/>
    </source>
</evidence>
<dbReference type="AlphaFoldDB" id="A0A022Q8M4"/>
<protein>
    <recommendedName>
        <fullName evidence="5">Alliinase C-terminal domain-containing protein</fullName>
    </recommendedName>
</protein>
<keyword evidence="3" id="KW-0032">Aminotransferase</keyword>
<dbReference type="GO" id="GO:0008483">
    <property type="term" value="F:transaminase activity"/>
    <property type="evidence" value="ECO:0000318"/>
    <property type="project" value="GO_Central"/>
</dbReference>
<accession>A0A022Q8M4</accession>
<proteinExistence type="inferred from homology"/>
<sequence length="364" mass="41323">MSGDPLFLEPFWMEHAASSAVLISGWHRMSYTFYDKSFISQQLENHVRRVHEVAKNAVTKGKYVLFGVGSTQLLAAAVYALSMNLSSPASVVASSPYYPLYKFQTNYFENKRFKFDEDTSLSSNSSYNTEANVIEFVTSPNNPDGNLKEAVSQGPLVRVIYDHAYYWPHFSAIPSPANEDVMIFTMSKLTGHAGSRIGWALIKDEQVYEDMNTYISVSEMGISREAQLRALQLMKAILDGNGTDIFDYAYKKMSYRWKKLSEIVSLSSRFSIQEIPPLFCNFFEKVRGPSPAYAWVKCEREEDTNCNEVLRAGNIIGREGSLFSDEDRYVRLSLLKSDDDFNLLMDHLSKLVAEENGAKTAWIF</sequence>
<name>A0A022Q8M4_ERYGU</name>
<dbReference type="Gene3D" id="2.10.25.30">
    <property type="entry name" value="EGF-like, alliinase"/>
    <property type="match status" value="1"/>
</dbReference>
<keyword evidence="3" id="KW-0808">Transferase</keyword>
<evidence type="ECO:0000256" key="4">
    <source>
        <dbReference type="ARBA" id="ARBA00022898"/>
    </source>
</evidence>
<keyword evidence="4" id="KW-0663">Pyridoxal phosphate</keyword>
<evidence type="ECO:0000313" key="6">
    <source>
        <dbReference type="EMBL" id="EYU24346.1"/>
    </source>
</evidence>
<dbReference type="eggNOG" id="ENOG502QQJV">
    <property type="taxonomic scope" value="Eukaryota"/>
</dbReference>
<dbReference type="PANTHER" id="PTHR43795">
    <property type="entry name" value="BIFUNCTIONAL ASPARTATE AMINOTRANSFERASE AND GLUTAMATE/ASPARTATE-PREPHENATE AMINOTRANSFERASE-RELATED"/>
    <property type="match status" value="1"/>
</dbReference>
<organism evidence="6 7">
    <name type="scientific">Erythranthe guttata</name>
    <name type="common">Yellow monkey flower</name>
    <name type="synonym">Mimulus guttatus</name>
    <dbReference type="NCBI Taxonomy" id="4155"/>
    <lineage>
        <taxon>Eukaryota</taxon>
        <taxon>Viridiplantae</taxon>
        <taxon>Streptophyta</taxon>
        <taxon>Embryophyta</taxon>
        <taxon>Tracheophyta</taxon>
        <taxon>Spermatophyta</taxon>
        <taxon>Magnoliopsida</taxon>
        <taxon>eudicotyledons</taxon>
        <taxon>Gunneridae</taxon>
        <taxon>Pentapetalae</taxon>
        <taxon>asterids</taxon>
        <taxon>lamiids</taxon>
        <taxon>Lamiales</taxon>
        <taxon>Phrymaceae</taxon>
        <taxon>Erythranthe</taxon>
    </lineage>
</organism>
<evidence type="ECO:0000313" key="7">
    <source>
        <dbReference type="Proteomes" id="UP000030748"/>
    </source>
</evidence>
<dbReference type="InterPro" id="IPR006948">
    <property type="entry name" value="Alliinase_C"/>
</dbReference>
<dbReference type="InterPro" id="IPR015422">
    <property type="entry name" value="PyrdxlP-dep_Trfase_small"/>
</dbReference>
<dbReference type="Gene3D" id="3.40.640.10">
    <property type="entry name" value="Type I PLP-dependent aspartate aminotransferase-like (Major domain)"/>
    <property type="match status" value="1"/>
</dbReference>
<reference evidence="6 7" key="1">
    <citation type="journal article" date="2013" name="Proc. Natl. Acad. Sci. U.S.A.">
        <title>Fine-scale variation in meiotic recombination in Mimulus inferred from population shotgun sequencing.</title>
        <authorList>
            <person name="Hellsten U."/>
            <person name="Wright K.M."/>
            <person name="Jenkins J."/>
            <person name="Shu S."/>
            <person name="Yuan Y."/>
            <person name="Wessler S.R."/>
            <person name="Schmutz J."/>
            <person name="Willis J.H."/>
            <person name="Rokhsar D.S."/>
        </authorList>
    </citation>
    <scope>NUCLEOTIDE SEQUENCE [LARGE SCALE GENOMIC DNA]</scope>
    <source>
        <strain evidence="7">cv. DUN x IM62</strain>
    </source>
</reference>
<dbReference type="Proteomes" id="UP000030748">
    <property type="component" value="Unassembled WGS sequence"/>
</dbReference>
<dbReference type="InterPro" id="IPR015421">
    <property type="entry name" value="PyrdxlP-dep_Trfase_major"/>
</dbReference>
<dbReference type="InterPro" id="IPR050478">
    <property type="entry name" value="Ethylene_sulfur-biosynth"/>
</dbReference>
<dbReference type="PANTHER" id="PTHR43795:SF20">
    <property type="entry name" value="TRYPTOPHAN AMINOTRANSFERASE-RELATED PROTEIN 3"/>
    <property type="match status" value="1"/>
</dbReference>
<feature type="domain" description="Alliinase C-terminal" evidence="5">
    <location>
        <begin position="2"/>
        <end position="352"/>
    </location>
</feature>
<dbReference type="STRING" id="4155.A0A022Q8M4"/>
<dbReference type="EMBL" id="KI632125">
    <property type="protein sequence ID" value="EYU24346.1"/>
    <property type="molecule type" value="Genomic_DNA"/>
</dbReference>
<evidence type="ECO:0000256" key="2">
    <source>
        <dbReference type="ARBA" id="ARBA00006312"/>
    </source>
</evidence>
<dbReference type="GO" id="GO:0016846">
    <property type="term" value="F:carbon-sulfur lyase activity"/>
    <property type="evidence" value="ECO:0007669"/>
    <property type="project" value="InterPro"/>
</dbReference>
<comment type="cofactor">
    <cofactor evidence="1">
        <name>pyridoxal 5'-phosphate</name>
        <dbReference type="ChEBI" id="CHEBI:597326"/>
    </cofactor>
</comment>
<dbReference type="SUPFAM" id="SSF53383">
    <property type="entry name" value="PLP-dependent transferases"/>
    <property type="match status" value="1"/>
</dbReference>
<gene>
    <name evidence="6" type="ORF">MIMGU_mgv1a008741mg</name>
</gene>
<dbReference type="Gene3D" id="3.90.1150.10">
    <property type="entry name" value="Aspartate Aminotransferase, domain 1"/>
    <property type="match status" value="1"/>
</dbReference>
<dbReference type="InterPro" id="IPR015424">
    <property type="entry name" value="PyrdxlP-dep_Trfase"/>
</dbReference>